<dbReference type="EMBL" id="CAJNOI010000025">
    <property type="protein sequence ID" value="CAF0857092.1"/>
    <property type="molecule type" value="Genomic_DNA"/>
</dbReference>
<evidence type="ECO:0000313" key="3">
    <source>
        <dbReference type="EMBL" id="CAF1390174.1"/>
    </source>
</evidence>
<dbReference type="OrthoDB" id="10034355at2759"/>
<keyword evidence="1" id="KW-0472">Membrane</keyword>
<protein>
    <submittedName>
        <fullName evidence="2">Uncharacterized protein</fullName>
    </submittedName>
</protein>
<comment type="caution">
    <text evidence="2">The sequence shown here is derived from an EMBL/GenBank/DDBJ whole genome shotgun (WGS) entry which is preliminary data.</text>
</comment>
<keyword evidence="1" id="KW-0812">Transmembrane</keyword>
<dbReference type="Proteomes" id="UP000663832">
    <property type="component" value="Unassembled WGS sequence"/>
</dbReference>
<proteinExistence type="predicted"/>
<gene>
    <name evidence="2" type="ORF">BJG266_LOCUS8170</name>
    <name evidence="3" type="ORF">QVE165_LOCUS36164</name>
</gene>
<evidence type="ECO:0000256" key="1">
    <source>
        <dbReference type="SAM" id="Phobius"/>
    </source>
</evidence>
<accession>A0A813WL98</accession>
<keyword evidence="1" id="KW-1133">Transmembrane helix</keyword>
<evidence type="ECO:0000313" key="5">
    <source>
        <dbReference type="Proteomes" id="UP000663877"/>
    </source>
</evidence>
<feature type="transmembrane region" description="Helical" evidence="1">
    <location>
        <begin position="176"/>
        <end position="199"/>
    </location>
</feature>
<sequence length="219" mass="25584">MDHTELNLIDENKPNIIRKKSSFLRDGSYRIFHITKKSKDNNDNQNNIDLIIDNKIQKKSLKISNRNGLKQFFLFHKTSCDSSSTEIKTSLASRHTTNELSPPVIYSNTTSENLLRKTKSDNTIDTSETNHIDEINVYKNLHDRTDKFEQSPSRKQILHNMHPELQASFHRRRKRFIVACGTVTIALSVIITIIVYVVVMTVRYITEINQSQFYRYPRI</sequence>
<organism evidence="2 5">
    <name type="scientific">Adineta steineri</name>
    <dbReference type="NCBI Taxonomy" id="433720"/>
    <lineage>
        <taxon>Eukaryota</taxon>
        <taxon>Metazoa</taxon>
        <taxon>Spiralia</taxon>
        <taxon>Gnathifera</taxon>
        <taxon>Rotifera</taxon>
        <taxon>Eurotatoria</taxon>
        <taxon>Bdelloidea</taxon>
        <taxon>Adinetida</taxon>
        <taxon>Adinetidae</taxon>
        <taxon>Adineta</taxon>
    </lineage>
</organism>
<evidence type="ECO:0000313" key="4">
    <source>
        <dbReference type="Proteomes" id="UP000663832"/>
    </source>
</evidence>
<dbReference type="AlphaFoldDB" id="A0A813WL98"/>
<dbReference type="Proteomes" id="UP000663877">
    <property type="component" value="Unassembled WGS sequence"/>
</dbReference>
<evidence type="ECO:0000313" key="2">
    <source>
        <dbReference type="EMBL" id="CAF0857092.1"/>
    </source>
</evidence>
<reference evidence="2" key="1">
    <citation type="submission" date="2021-02" db="EMBL/GenBank/DDBJ databases">
        <authorList>
            <person name="Nowell W R."/>
        </authorList>
    </citation>
    <scope>NUCLEOTIDE SEQUENCE</scope>
</reference>
<keyword evidence="4" id="KW-1185">Reference proteome</keyword>
<name>A0A813WL98_9BILA</name>
<dbReference type="EMBL" id="CAJNOM010000360">
    <property type="protein sequence ID" value="CAF1390174.1"/>
    <property type="molecule type" value="Genomic_DNA"/>
</dbReference>